<feature type="transmembrane region" description="Helical" evidence="9">
    <location>
        <begin position="278"/>
        <end position="302"/>
    </location>
</feature>
<sequence>MNIRRISRSGPQTHNVDEKEFRSHRFQTIKRLWKELAQKKGRLLFVLFFVATNATLGVLGPLFIGKTVDHIIYDGGENIFLFLLGLVCVYLFYSITAYLQNYWMISISQETVYRLRKRLFEHIQRLPISFFDRKQHGELMSRFTNDMDNVSSTLNSSVIHIFSSVLTVVGTFIVMIWLSPLLTMITLLVVPVMFFGMRWITNRTGKLFREQQKYLGELNGYIEETVSGQKIVKTYSYEQETMEQFLEKSKRLREAGYWAQTYSGFIPKLMNLLNNASFAFIALAGGILAMNGHVSIGVMISFTEYARQFTRPLNELANQFNTLLSAIAGAERVFDIMDEEAEDEDDREGDVEILQGNVTFSHVYFSYENADSTISDMNFHVQPGQMVALVGPTGAGKSTIIHLIMRFYDCDSGAILVDGRNIQQISRSSLRKNIGFVLQDVFLFEGTIRENIRYGRLDATDEEVEEAAKRANAHSFIMRLPQGYDTVLTEDASGISQGQKQLLSIARAILRNPSILILDEATSNIDTVTEMKIQEALQQLMKGRTTFCIAHRLNTIRHAHQIFVINDGKLIEKGTHDSLIEAHGYYYDLYNQLSRKDVG</sequence>
<evidence type="ECO:0000256" key="2">
    <source>
        <dbReference type="ARBA" id="ARBA00022448"/>
    </source>
</evidence>
<keyword evidence="2" id="KW-0813">Transport</keyword>
<feature type="transmembrane region" description="Helical" evidence="9">
    <location>
        <begin position="184"/>
        <end position="201"/>
    </location>
</feature>
<dbReference type="Proteomes" id="UP001164718">
    <property type="component" value="Chromosome"/>
</dbReference>
<dbReference type="SMART" id="SM00382">
    <property type="entry name" value="AAA"/>
    <property type="match status" value="1"/>
</dbReference>
<comment type="subcellular location">
    <subcellularLocation>
        <location evidence="1">Cell membrane</location>
        <topology evidence="1">Multi-pass membrane protein</topology>
    </subcellularLocation>
</comment>
<organism evidence="12 13">
    <name type="scientific">Fervidibacillus albus</name>
    <dbReference type="NCBI Taxonomy" id="2980026"/>
    <lineage>
        <taxon>Bacteria</taxon>
        <taxon>Bacillati</taxon>
        <taxon>Bacillota</taxon>
        <taxon>Bacilli</taxon>
        <taxon>Bacillales</taxon>
        <taxon>Bacillaceae</taxon>
        <taxon>Fervidibacillus</taxon>
    </lineage>
</organism>
<dbReference type="Gene3D" id="1.20.1560.10">
    <property type="entry name" value="ABC transporter type 1, transmembrane domain"/>
    <property type="match status" value="1"/>
</dbReference>
<dbReference type="InterPro" id="IPR039421">
    <property type="entry name" value="Type_1_exporter"/>
</dbReference>
<evidence type="ECO:0000256" key="7">
    <source>
        <dbReference type="ARBA" id="ARBA00022989"/>
    </source>
</evidence>
<dbReference type="FunFam" id="3.40.50.300:FF:000287">
    <property type="entry name" value="Multidrug ABC transporter ATP-binding protein"/>
    <property type="match status" value="1"/>
</dbReference>
<dbReference type="FunFam" id="1.20.1560.10:FF:000011">
    <property type="entry name" value="Multidrug ABC transporter ATP-binding protein"/>
    <property type="match status" value="1"/>
</dbReference>
<dbReference type="SUPFAM" id="SSF52540">
    <property type="entry name" value="P-loop containing nucleoside triphosphate hydrolases"/>
    <property type="match status" value="1"/>
</dbReference>
<dbReference type="InterPro" id="IPR003439">
    <property type="entry name" value="ABC_transporter-like_ATP-bd"/>
</dbReference>
<evidence type="ECO:0000313" key="13">
    <source>
        <dbReference type="Proteomes" id="UP001164718"/>
    </source>
</evidence>
<evidence type="ECO:0000259" key="11">
    <source>
        <dbReference type="PROSITE" id="PS50929"/>
    </source>
</evidence>
<feature type="transmembrane region" description="Helical" evidence="9">
    <location>
        <begin position="79"/>
        <end position="99"/>
    </location>
</feature>
<dbReference type="PROSITE" id="PS00211">
    <property type="entry name" value="ABC_TRANSPORTER_1"/>
    <property type="match status" value="1"/>
</dbReference>
<protein>
    <submittedName>
        <fullName evidence="12">ABC transporter ATP-binding protein/permease</fullName>
    </submittedName>
</protein>
<dbReference type="Gene3D" id="3.40.50.300">
    <property type="entry name" value="P-loop containing nucleotide triphosphate hydrolases"/>
    <property type="match status" value="1"/>
</dbReference>
<keyword evidence="4 9" id="KW-0812">Transmembrane</keyword>
<feature type="domain" description="ABC transporter" evidence="10">
    <location>
        <begin position="358"/>
        <end position="592"/>
    </location>
</feature>
<evidence type="ECO:0000256" key="6">
    <source>
        <dbReference type="ARBA" id="ARBA00022840"/>
    </source>
</evidence>
<dbReference type="InterPro" id="IPR003593">
    <property type="entry name" value="AAA+_ATPase"/>
</dbReference>
<keyword evidence="7 9" id="KW-1133">Transmembrane helix</keyword>
<keyword evidence="3" id="KW-1003">Cell membrane</keyword>
<dbReference type="Pfam" id="PF00664">
    <property type="entry name" value="ABC_membrane"/>
    <property type="match status" value="1"/>
</dbReference>
<name>A0A9E8LWJ2_9BACI</name>
<dbReference type="Pfam" id="PF00005">
    <property type="entry name" value="ABC_tran"/>
    <property type="match status" value="1"/>
</dbReference>
<gene>
    <name evidence="12" type="ORF">OE104_06875</name>
</gene>
<evidence type="ECO:0000256" key="8">
    <source>
        <dbReference type="ARBA" id="ARBA00023136"/>
    </source>
</evidence>
<feature type="transmembrane region" description="Helical" evidence="9">
    <location>
        <begin position="157"/>
        <end position="178"/>
    </location>
</feature>
<dbReference type="PROSITE" id="PS50893">
    <property type="entry name" value="ABC_TRANSPORTER_2"/>
    <property type="match status" value="1"/>
</dbReference>
<evidence type="ECO:0000256" key="9">
    <source>
        <dbReference type="SAM" id="Phobius"/>
    </source>
</evidence>
<evidence type="ECO:0000256" key="4">
    <source>
        <dbReference type="ARBA" id="ARBA00022692"/>
    </source>
</evidence>
<dbReference type="InterPro" id="IPR017871">
    <property type="entry name" value="ABC_transporter-like_CS"/>
</dbReference>
<dbReference type="InterPro" id="IPR011527">
    <property type="entry name" value="ABC1_TM_dom"/>
</dbReference>
<dbReference type="GO" id="GO:0016887">
    <property type="term" value="F:ATP hydrolysis activity"/>
    <property type="evidence" value="ECO:0007669"/>
    <property type="project" value="InterPro"/>
</dbReference>
<keyword evidence="5" id="KW-0547">Nucleotide-binding</keyword>
<dbReference type="PANTHER" id="PTHR43394">
    <property type="entry name" value="ATP-DEPENDENT PERMEASE MDL1, MITOCHONDRIAL"/>
    <property type="match status" value="1"/>
</dbReference>
<accession>A0A9E8LWJ2</accession>
<dbReference type="CDD" id="cd03254">
    <property type="entry name" value="ABCC_Glucan_exporter_like"/>
    <property type="match status" value="1"/>
</dbReference>
<dbReference type="PROSITE" id="PS50929">
    <property type="entry name" value="ABC_TM1F"/>
    <property type="match status" value="1"/>
</dbReference>
<keyword evidence="13" id="KW-1185">Reference proteome</keyword>
<proteinExistence type="predicted"/>
<dbReference type="KEGG" id="faf:OE104_06875"/>
<reference evidence="12" key="1">
    <citation type="submission" date="2022-09" db="EMBL/GenBank/DDBJ databases">
        <title>Complete Genomes of Fervidibacillus albus and Fervidibacillus halotolerans isolated from tidal flat sediments.</title>
        <authorList>
            <person name="Kwon K.K."/>
            <person name="Yang S.-H."/>
            <person name="Park M.J."/>
            <person name="Oh H.-M."/>
        </authorList>
    </citation>
    <scope>NUCLEOTIDE SEQUENCE</scope>
    <source>
        <strain evidence="12">MEBiC13591</strain>
    </source>
</reference>
<dbReference type="GO" id="GO:0005886">
    <property type="term" value="C:plasma membrane"/>
    <property type="evidence" value="ECO:0007669"/>
    <property type="project" value="UniProtKB-SubCell"/>
</dbReference>
<feature type="transmembrane region" description="Helical" evidence="9">
    <location>
        <begin position="43"/>
        <end position="64"/>
    </location>
</feature>
<dbReference type="CDD" id="cd18547">
    <property type="entry name" value="ABC_6TM_Tm288_like"/>
    <property type="match status" value="1"/>
</dbReference>
<dbReference type="EMBL" id="CP106878">
    <property type="protein sequence ID" value="WAA11023.1"/>
    <property type="molecule type" value="Genomic_DNA"/>
</dbReference>
<evidence type="ECO:0000256" key="5">
    <source>
        <dbReference type="ARBA" id="ARBA00022741"/>
    </source>
</evidence>
<dbReference type="GO" id="GO:0005524">
    <property type="term" value="F:ATP binding"/>
    <property type="evidence" value="ECO:0007669"/>
    <property type="project" value="UniProtKB-KW"/>
</dbReference>
<dbReference type="SUPFAM" id="SSF90123">
    <property type="entry name" value="ABC transporter transmembrane region"/>
    <property type="match status" value="1"/>
</dbReference>
<dbReference type="GO" id="GO:0015421">
    <property type="term" value="F:ABC-type oligopeptide transporter activity"/>
    <property type="evidence" value="ECO:0007669"/>
    <property type="project" value="TreeGrafter"/>
</dbReference>
<dbReference type="RefSeq" id="WP_275418840.1">
    <property type="nucleotide sequence ID" value="NZ_CP106878.1"/>
</dbReference>
<dbReference type="InterPro" id="IPR036640">
    <property type="entry name" value="ABC1_TM_sf"/>
</dbReference>
<dbReference type="PANTHER" id="PTHR43394:SF1">
    <property type="entry name" value="ATP-BINDING CASSETTE SUB-FAMILY B MEMBER 10, MITOCHONDRIAL"/>
    <property type="match status" value="1"/>
</dbReference>
<evidence type="ECO:0000313" key="12">
    <source>
        <dbReference type="EMBL" id="WAA11023.1"/>
    </source>
</evidence>
<dbReference type="InterPro" id="IPR027417">
    <property type="entry name" value="P-loop_NTPase"/>
</dbReference>
<keyword evidence="8 9" id="KW-0472">Membrane</keyword>
<evidence type="ECO:0000256" key="3">
    <source>
        <dbReference type="ARBA" id="ARBA00022475"/>
    </source>
</evidence>
<evidence type="ECO:0000256" key="1">
    <source>
        <dbReference type="ARBA" id="ARBA00004651"/>
    </source>
</evidence>
<keyword evidence="6 12" id="KW-0067">ATP-binding</keyword>
<evidence type="ECO:0000259" key="10">
    <source>
        <dbReference type="PROSITE" id="PS50893"/>
    </source>
</evidence>
<dbReference type="AlphaFoldDB" id="A0A9E8LWJ2"/>
<feature type="domain" description="ABC transmembrane type-1" evidence="11">
    <location>
        <begin position="44"/>
        <end position="325"/>
    </location>
</feature>